<reference evidence="2" key="1">
    <citation type="submission" date="2016-11" db="UniProtKB">
        <authorList>
            <consortium name="WormBaseParasite"/>
        </authorList>
    </citation>
    <scope>IDENTIFICATION</scope>
    <source>
        <strain evidence="2">KR3021</strain>
    </source>
</reference>
<evidence type="ECO:0000313" key="2">
    <source>
        <dbReference type="WBParaSite" id="RSKR_0000130500.1"/>
    </source>
</evidence>
<evidence type="ECO:0000313" key="1">
    <source>
        <dbReference type="Proteomes" id="UP000095286"/>
    </source>
</evidence>
<dbReference type="Proteomes" id="UP000095286">
    <property type="component" value="Unplaced"/>
</dbReference>
<organism evidence="1 2">
    <name type="scientific">Rhabditophanes sp. KR3021</name>
    <dbReference type="NCBI Taxonomy" id="114890"/>
    <lineage>
        <taxon>Eukaryota</taxon>
        <taxon>Metazoa</taxon>
        <taxon>Ecdysozoa</taxon>
        <taxon>Nematoda</taxon>
        <taxon>Chromadorea</taxon>
        <taxon>Rhabditida</taxon>
        <taxon>Tylenchina</taxon>
        <taxon>Panagrolaimomorpha</taxon>
        <taxon>Strongyloidoidea</taxon>
        <taxon>Alloionematidae</taxon>
        <taxon>Rhabditophanes</taxon>
    </lineage>
</organism>
<name>A0AC35TJQ4_9BILA</name>
<proteinExistence type="predicted"/>
<dbReference type="WBParaSite" id="RSKR_0000130500.1">
    <property type="protein sequence ID" value="RSKR_0000130500.1"/>
    <property type="gene ID" value="RSKR_0000130500"/>
</dbReference>
<accession>A0AC35TJQ4</accession>
<sequence length="550" mass="61570">MTTTMTYSHSILYILLLYGASRTIHGNDLRSSASSLFTQNQNPVHAAFDSKNAVNSAIDEDADVTFTKFVETDPKVSVKEESSRESKKVSHNTLTSSFKIRCCNSGHPSPTNASLQHDFKYHEIDYEIEEVKSSTTSNGFPYDPQDRCKMYQGNFTIHAHLLTQPHALSAFNATCECPPYPIQINFLMDRSCRKLPKCLNNGYRSLASQNKCICPEPYFGNQCEQKCHQGKRYFSQHNKEECVCMPFYQGPECIDFYCVNGGTKIQNRCMCPSPQFLGHYCEIDTNKTSITSNRYPRYGETTSDIFSRDISGTIFSLIMIIVLVISMYLLMKHRMQTQSRFAARRPDLLGGNYIVSMGPNGTICPAANNQGYNHRREFYQDVGRSFAFRSMMPTDGGPPPYNPTSHRTRVRRAEILPPLPTYEDATKLPPLRHGGLAVSEVQEEIIENEELARLSEGEDNGETSLLSSESSSASTETPEKIISHPLQNTSYPNFSSSLSQSIEDVGTDNGSTSSQQSNNSKDCSRRGSVQVCGEQDNMTKTDSSSIIETI</sequence>
<protein>
    <submittedName>
        <fullName evidence="2">EGF-like domain-containing protein</fullName>
    </submittedName>
</protein>